<dbReference type="Gene3D" id="3.30.40.220">
    <property type="match status" value="1"/>
</dbReference>
<evidence type="ECO:0000313" key="2">
    <source>
        <dbReference type="EMBL" id="TWS04095.1"/>
    </source>
</evidence>
<name>A0A5C5QFH7_9PSED</name>
<gene>
    <name evidence="2" type="ORF">FIV36_14180</name>
    <name evidence="1" type="ORF">SAMN05216591_3406</name>
</gene>
<keyword evidence="3" id="KW-1185">Reference proteome</keyword>
<organism evidence="2 4">
    <name type="scientific">Pseudomonas extremaustralis</name>
    <dbReference type="NCBI Taxonomy" id="359110"/>
    <lineage>
        <taxon>Bacteria</taxon>
        <taxon>Pseudomonadati</taxon>
        <taxon>Pseudomonadota</taxon>
        <taxon>Gammaproteobacteria</taxon>
        <taxon>Pseudomonadales</taxon>
        <taxon>Pseudomonadaceae</taxon>
        <taxon>Pseudomonas</taxon>
    </lineage>
</organism>
<dbReference type="EMBL" id="LT629689">
    <property type="protein sequence ID" value="SDF59363.1"/>
    <property type="molecule type" value="Genomic_DNA"/>
</dbReference>
<dbReference type="EMBL" id="VFET01000010">
    <property type="protein sequence ID" value="TWS04095.1"/>
    <property type="molecule type" value="Genomic_DNA"/>
</dbReference>
<evidence type="ECO:0000313" key="3">
    <source>
        <dbReference type="Proteomes" id="UP000182858"/>
    </source>
</evidence>
<dbReference type="GeneID" id="78554804"/>
<proteinExistence type="predicted"/>
<accession>A0A5C5QFH7</accession>
<dbReference type="Proteomes" id="UP000317951">
    <property type="component" value="Unassembled WGS sequence"/>
</dbReference>
<dbReference type="Proteomes" id="UP000182858">
    <property type="component" value="Chromosome I"/>
</dbReference>
<reference evidence="1 3" key="1">
    <citation type="submission" date="2016-10" db="EMBL/GenBank/DDBJ databases">
        <authorList>
            <person name="Varghese N."/>
            <person name="Submissions S."/>
        </authorList>
    </citation>
    <scope>NUCLEOTIDE SEQUENCE [LARGE SCALE GENOMIC DNA]</scope>
    <source>
        <strain evidence="1 3">DSM 17835</strain>
    </source>
</reference>
<sequence length="178" mass="20162">MEALPKCVYFKHGSYYLVKQGKWHFLTKDVDQISNQLQLRFGFADGKVPHGWKEPMARSALETHLLSVLGRARQNAKGRKIKEFEIDQDYVLGLLKECGYRCSVTNTPFSLEVISHDGRKPFAPSIDRIDSAAGYVEGNCRIVCLAANIAMNTWGDSILLTMLKYARKRPSIGQRQIL</sequence>
<dbReference type="OrthoDB" id="7069381at2"/>
<dbReference type="RefSeq" id="WP_010564154.1">
    <property type="nucleotide sequence ID" value="NZ_LT629689.1"/>
</dbReference>
<protein>
    <submittedName>
        <fullName evidence="2">Uncharacterized protein</fullName>
    </submittedName>
</protein>
<reference evidence="2 4" key="2">
    <citation type="submission" date="2019-06" db="EMBL/GenBank/DDBJ databases">
        <title>Pseudomonas bimorpha sp. nov. isolated from bovine raw milk and skim milk concentrate.</title>
        <authorList>
            <person name="Hofmann K."/>
            <person name="Huptas C."/>
            <person name="Doll E."/>
            <person name="Scherer S."/>
            <person name="Wenning M."/>
        </authorList>
    </citation>
    <scope>NUCLEOTIDE SEQUENCE [LARGE SCALE GENOMIC DNA]</scope>
    <source>
        <strain evidence="2 4">DSM 17835</strain>
    </source>
</reference>
<dbReference type="AlphaFoldDB" id="A0A5C5QFH7"/>
<evidence type="ECO:0000313" key="1">
    <source>
        <dbReference type="EMBL" id="SDF59363.1"/>
    </source>
</evidence>
<evidence type="ECO:0000313" key="4">
    <source>
        <dbReference type="Proteomes" id="UP000317951"/>
    </source>
</evidence>